<dbReference type="Proteomes" id="UP000398389">
    <property type="component" value="Unassembled WGS sequence"/>
</dbReference>
<dbReference type="GO" id="GO:0004400">
    <property type="term" value="F:histidinol-phosphate transaminase activity"/>
    <property type="evidence" value="ECO:0007669"/>
    <property type="project" value="UniProtKB-EC"/>
</dbReference>
<dbReference type="CDD" id="cd00609">
    <property type="entry name" value="AAT_like"/>
    <property type="match status" value="1"/>
</dbReference>
<dbReference type="EC" id="2.6.1.9" evidence="4"/>
<dbReference type="InterPro" id="IPR015422">
    <property type="entry name" value="PyrdxlP-dep_Trfase_small"/>
</dbReference>
<dbReference type="GO" id="GO:0000105">
    <property type="term" value="P:L-histidine biosynthetic process"/>
    <property type="evidence" value="ECO:0007669"/>
    <property type="project" value="UniProtKB-KW"/>
</dbReference>
<dbReference type="OrthoDB" id="2015537at2759"/>
<comment type="cofactor">
    <cofactor evidence="1">
        <name>pyridoxal 5'-phosphate</name>
        <dbReference type="ChEBI" id="CHEBI:597326"/>
    </cofactor>
</comment>
<evidence type="ECO:0000256" key="6">
    <source>
        <dbReference type="ARBA" id="ARBA00022605"/>
    </source>
</evidence>
<evidence type="ECO:0000259" key="12">
    <source>
        <dbReference type="Pfam" id="PF00155"/>
    </source>
</evidence>
<dbReference type="PROSITE" id="PS00599">
    <property type="entry name" value="AA_TRANSFER_CLASS_2"/>
    <property type="match status" value="1"/>
</dbReference>
<evidence type="ECO:0000256" key="1">
    <source>
        <dbReference type="ARBA" id="ARBA00001933"/>
    </source>
</evidence>
<dbReference type="HAMAP" id="MF_01023">
    <property type="entry name" value="HisC_aminotrans_2"/>
    <property type="match status" value="1"/>
</dbReference>
<dbReference type="PANTHER" id="PTHR42885">
    <property type="entry name" value="HISTIDINOL-PHOSPHATE AMINOTRANSFERASE-RELATED"/>
    <property type="match status" value="1"/>
</dbReference>
<evidence type="ECO:0000256" key="2">
    <source>
        <dbReference type="ARBA" id="ARBA00005011"/>
    </source>
</evidence>
<name>A0A5E8BF49_9ASCO</name>
<keyword evidence="6" id="KW-0028">Amino-acid biosynthesis</keyword>
<dbReference type="PANTHER" id="PTHR42885:SF2">
    <property type="entry name" value="HISTIDINOL-PHOSPHATE AMINOTRANSFERASE"/>
    <property type="match status" value="1"/>
</dbReference>
<dbReference type="Pfam" id="PF00155">
    <property type="entry name" value="Aminotran_1_2"/>
    <property type="match status" value="1"/>
</dbReference>
<keyword evidence="7" id="KW-0808">Transferase</keyword>
<dbReference type="InterPro" id="IPR004839">
    <property type="entry name" value="Aminotransferase_I/II_large"/>
</dbReference>
<comment type="catalytic activity">
    <reaction evidence="11">
        <text>L-histidinol phosphate + 2-oxoglutarate = 3-(imidazol-4-yl)-2-oxopropyl phosphate + L-glutamate</text>
        <dbReference type="Rhea" id="RHEA:23744"/>
        <dbReference type="ChEBI" id="CHEBI:16810"/>
        <dbReference type="ChEBI" id="CHEBI:29985"/>
        <dbReference type="ChEBI" id="CHEBI:57766"/>
        <dbReference type="ChEBI" id="CHEBI:57980"/>
        <dbReference type="EC" id="2.6.1.9"/>
    </reaction>
</comment>
<sequence length="399" mass="43544">MASFNLETLVRPNILALEPYRCARDDYQLGILLDANENTHGPSLATLAAEEAAQDLNRYPDPHQPHVKQLLCDLRNADGTPLAPQPLDSDSPLAPLTPANICLGVGSDESIDALIRVFCKPGVDKLLTCPPTYGMYAVSAQVNDVEVVKINMHFDKGNFQINTDAVATALAQDPSIKLVYITSPGNPTATLIEPARIERLLNHPTWNGIVIVDEAYIDFAPAGSSFAPLVTKYPNLAVLQTLSKSFGLAGVRLGCTFADAPVAQILNNLKAPYNISTPTSQLAERALSPEGIAVMHKNVKLIIEERTRVTEELKKLPRIGEFLSAPDANFVLVEFLDKQGKPSSEVALKIYTYLAENKQIVVRFRGKEPGCEGALRISIGTNEENTVLLEEIKKSFELY</sequence>
<dbReference type="SUPFAM" id="SSF53383">
    <property type="entry name" value="PLP-dependent transferases"/>
    <property type="match status" value="1"/>
</dbReference>
<dbReference type="InterPro" id="IPR001917">
    <property type="entry name" value="Aminotrans_II_pyridoxalP_BS"/>
</dbReference>
<evidence type="ECO:0000256" key="10">
    <source>
        <dbReference type="ARBA" id="ARBA00030262"/>
    </source>
</evidence>
<comment type="pathway">
    <text evidence="2">Amino-acid biosynthesis; L-histidine biosynthesis; L-histidine from 5-phospho-alpha-D-ribose 1-diphosphate: step 7/9.</text>
</comment>
<dbReference type="RefSeq" id="XP_031853277.1">
    <property type="nucleotide sequence ID" value="XM_031997386.1"/>
</dbReference>
<keyword evidence="9" id="KW-0368">Histidine biosynthesis</keyword>
<evidence type="ECO:0000313" key="14">
    <source>
        <dbReference type="Proteomes" id="UP000398389"/>
    </source>
</evidence>
<dbReference type="GeneID" id="43581486"/>
<evidence type="ECO:0000256" key="4">
    <source>
        <dbReference type="ARBA" id="ARBA00012748"/>
    </source>
</evidence>
<dbReference type="Gene3D" id="3.40.640.10">
    <property type="entry name" value="Type I PLP-dependent aspartate aminotransferase-like (Major domain)"/>
    <property type="match status" value="1"/>
</dbReference>
<evidence type="ECO:0000256" key="8">
    <source>
        <dbReference type="ARBA" id="ARBA00022898"/>
    </source>
</evidence>
<keyword evidence="8" id="KW-0663">Pyridoxal phosphate</keyword>
<dbReference type="InterPro" id="IPR005861">
    <property type="entry name" value="HisP_aminotrans"/>
</dbReference>
<feature type="domain" description="Aminotransferase class I/classII large" evidence="12">
    <location>
        <begin position="31"/>
        <end position="392"/>
    </location>
</feature>
<dbReference type="AlphaFoldDB" id="A0A5E8BF49"/>
<evidence type="ECO:0000313" key="13">
    <source>
        <dbReference type="EMBL" id="VVT50235.1"/>
    </source>
</evidence>
<evidence type="ECO:0000256" key="7">
    <source>
        <dbReference type="ARBA" id="ARBA00022679"/>
    </source>
</evidence>
<dbReference type="InterPro" id="IPR015421">
    <property type="entry name" value="PyrdxlP-dep_Trfase_major"/>
</dbReference>
<evidence type="ECO:0000256" key="5">
    <source>
        <dbReference type="ARBA" id="ARBA00022576"/>
    </source>
</evidence>
<accession>A0A5E8BF49</accession>
<evidence type="ECO:0000256" key="3">
    <source>
        <dbReference type="ARBA" id="ARBA00008392"/>
    </source>
</evidence>
<dbReference type="EMBL" id="CABVLU010000002">
    <property type="protein sequence ID" value="VVT50235.1"/>
    <property type="molecule type" value="Genomic_DNA"/>
</dbReference>
<dbReference type="InterPro" id="IPR015424">
    <property type="entry name" value="PyrdxlP-dep_Trfase"/>
</dbReference>
<dbReference type="Gene3D" id="3.90.1150.10">
    <property type="entry name" value="Aspartate Aminotransferase, domain 1"/>
    <property type="match status" value="1"/>
</dbReference>
<reference evidence="13 14" key="1">
    <citation type="submission" date="2019-09" db="EMBL/GenBank/DDBJ databases">
        <authorList>
            <person name="Brejova B."/>
        </authorList>
    </citation>
    <scope>NUCLEOTIDE SEQUENCE [LARGE SCALE GENOMIC DNA]</scope>
</reference>
<keyword evidence="14" id="KW-1185">Reference proteome</keyword>
<dbReference type="NCBIfam" id="TIGR01141">
    <property type="entry name" value="hisC"/>
    <property type="match status" value="1"/>
</dbReference>
<proteinExistence type="inferred from homology"/>
<comment type="similarity">
    <text evidence="3">Belongs to the class-II pyridoxal-phosphate-dependent aminotransferase family.</text>
</comment>
<protein>
    <recommendedName>
        <fullName evidence="4">histidinol-phosphate transaminase</fullName>
        <ecNumber evidence="4">2.6.1.9</ecNumber>
    </recommendedName>
    <alternativeName>
        <fullName evidence="10">Imidazole acetol-phosphate transaminase</fullName>
    </alternativeName>
</protein>
<evidence type="ECO:0000256" key="11">
    <source>
        <dbReference type="ARBA" id="ARBA00047481"/>
    </source>
</evidence>
<dbReference type="GO" id="GO:0030170">
    <property type="term" value="F:pyridoxal phosphate binding"/>
    <property type="evidence" value="ECO:0007669"/>
    <property type="project" value="InterPro"/>
</dbReference>
<gene>
    <name evidence="13" type="ORF">SAPINGB_P002668</name>
</gene>
<organism evidence="13 14">
    <name type="scientific">Magnusiomyces paraingens</name>
    <dbReference type="NCBI Taxonomy" id="2606893"/>
    <lineage>
        <taxon>Eukaryota</taxon>
        <taxon>Fungi</taxon>
        <taxon>Dikarya</taxon>
        <taxon>Ascomycota</taxon>
        <taxon>Saccharomycotina</taxon>
        <taxon>Dipodascomycetes</taxon>
        <taxon>Dipodascales</taxon>
        <taxon>Dipodascaceae</taxon>
        <taxon>Magnusiomyces</taxon>
    </lineage>
</organism>
<evidence type="ECO:0000256" key="9">
    <source>
        <dbReference type="ARBA" id="ARBA00023102"/>
    </source>
</evidence>
<keyword evidence="5" id="KW-0032">Aminotransferase</keyword>